<gene>
    <name evidence="1" type="ORF">Zmor_007312</name>
</gene>
<name>A0AA38ITQ1_9CUCU</name>
<organism evidence="1 2">
    <name type="scientific">Zophobas morio</name>
    <dbReference type="NCBI Taxonomy" id="2755281"/>
    <lineage>
        <taxon>Eukaryota</taxon>
        <taxon>Metazoa</taxon>
        <taxon>Ecdysozoa</taxon>
        <taxon>Arthropoda</taxon>
        <taxon>Hexapoda</taxon>
        <taxon>Insecta</taxon>
        <taxon>Pterygota</taxon>
        <taxon>Neoptera</taxon>
        <taxon>Endopterygota</taxon>
        <taxon>Coleoptera</taxon>
        <taxon>Polyphaga</taxon>
        <taxon>Cucujiformia</taxon>
        <taxon>Tenebrionidae</taxon>
        <taxon>Zophobas</taxon>
    </lineage>
</organism>
<evidence type="ECO:0000313" key="2">
    <source>
        <dbReference type="Proteomes" id="UP001168821"/>
    </source>
</evidence>
<proteinExistence type="predicted"/>
<comment type="caution">
    <text evidence="1">The sequence shown here is derived from an EMBL/GenBank/DDBJ whole genome shotgun (WGS) entry which is preliminary data.</text>
</comment>
<reference evidence="1" key="1">
    <citation type="journal article" date="2023" name="G3 (Bethesda)">
        <title>Whole genome assemblies of Zophobas morio and Tenebrio molitor.</title>
        <authorList>
            <person name="Kaur S."/>
            <person name="Stinson S.A."/>
            <person name="diCenzo G.C."/>
        </authorList>
    </citation>
    <scope>NUCLEOTIDE SEQUENCE</scope>
    <source>
        <strain evidence="1">QUZm001</strain>
    </source>
</reference>
<dbReference type="AlphaFoldDB" id="A0AA38ITQ1"/>
<evidence type="ECO:0000313" key="1">
    <source>
        <dbReference type="EMBL" id="KAJ3663000.1"/>
    </source>
</evidence>
<dbReference type="EMBL" id="JALNTZ010000002">
    <property type="protein sequence ID" value="KAJ3663000.1"/>
    <property type="molecule type" value="Genomic_DNA"/>
</dbReference>
<accession>A0AA38ITQ1</accession>
<protein>
    <submittedName>
        <fullName evidence="1">Uncharacterized protein</fullName>
    </submittedName>
</protein>
<dbReference type="Proteomes" id="UP001168821">
    <property type="component" value="Unassembled WGS sequence"/>
</dbReference>
<keyword evidence="2" id="KW-1185">Reference proteome</keyword>
<sequence length="144" mass="16477">MVFRVLIVPVSSTSPSARWKGSPQKGFGNPDLSHNRAITARPRKSWLQELLNFSFSVQAMKHQMKGTWWKTPAPFPPVFSKIRHNKSFESLKAKNSGNRIRTTTQEVRDPAKRAISELHSDRIQKARDEDFEQLVFLKTPSAAF</sequence>